<dbReference type="Proteomes" id="UP000799118">
    <property type="component" value="Unassembled WGS sequence"/>
</dbReference>
<evidence type="ECO:0000313" key="3">
    <source>
        <dbReference type="Proteomes" id="UP000799118"/>
    </source>
</evidence>
<dbReference type="EMBL" id="ML769385">
    <property type="protein sequence ID" value="KAE9410483.1"/>
    <property type="molecule type" value="Genomic_DNA"/>
</dbReference>
<dbReference type="OrthoDB" id="4072855at2759"/>
<organism evidence="2 3">
    <name type="scientific">Gymnopus androsaceus JB14</name>
    <dbReference type="NCBI Taxonomy" id="1447944"/>
    <lineage>
        <taxon>Eukaryota</taxon>
        <taxon>Fungi</taxon>
        <taxon>Dikarya</taxon>
        <taxon>Basidiomycota</taxon>
        <taxon>Agaricomycotina</taxon>
        <taxon>Agaricomycetes</taxon>
        <taxon>Agaricomycetidae</taxon>
        <taxon>Agaricales</taxon>
        <taxon>Marasmiineae</taxon>
        <taxon>Omphalotaceae</taxon>
        <taxon>Gymnopus</taxon>
    </lineage>
</organism>
<keyword evidence="3" id="KW-1185">Reference proteome</keyword>
<feature type="region of interest" description="Disordered" evidence="1">
    <location>
        <begin position="1"/>
        <end position="29"/>
    </location>
</feature>
<evidence type="ECO:0000256" key="1">
    <source>
        <dbReference type="SAM" id="MobiDB-lite"/>
    </source>
</evidence>
<gene>
    <name evidence="2" type="ORF">BT96DRAFT_984014</name>
</gene>
<accession>A0A6A4ILR8</accession>
<feature type="compositionally biased region" description="Polar residues" evidence="1">
    <location>
        <begin position="15"/>
        <end position="29"/>
    </location>
</feature>
<feature type="region of interest" description="Disordered" evidence="1">
    <location>
        <begin position="70"/>
        <end position="191"/>
    </location>
</feature>
<protein>
    <submittedName>
        <fullName evidence="2">Uncharacterized protein</fullName>
    </submittedName>
</protein>
<proteinExistence type="predicted"/>
<reference evidence="2" key="1">
    <citation type="journal article" date="2019" name="Environ. Microbiol.">
        <title>Fungal ecological strategies reflected in gene transcription - a case study of two litter decomposers.</title>
        <authorList>
            <person name="Barbi F."/>
            <person name="Kohler A."/>
            <person name="Barry K."/>
            <person name="Baskaran P."/>
            <person name="Daum C."/>
            <person name="Fauchery L."/>
            <person name="Ihrmark K."/>
            <person name="Kuo A."/>
            <person name="LaButti K."/>
            <person name="Lipzen A."/>
            <person name="Morin E."/>
            <person name="Grigoriev I.V."/>
            <person name="Henrissat B."/>
            <person name="Lindahl B."/>
            <person name="Martin F."/>
        </authorList>
    </citation>
    <scope>NUCLEOTIDE SEQUENCE</scope>
    <source>
        <strain evidence="2">JB14</strain>
    </source>
</reference>
<sequence>MASKRIQTHDMHASNVASNTPAALSSTVNPDLTARLRNVGMRTRKSVFEGYAMNPNPQLGIASPRAMSTGSLFQSSRARLETPSVPAASPRKRHRSASPTEEDIDTYNDKDSMALDARVHPDRPVKPLKKAARALSQSQSLPAGALFPSQGQSGFQGDSRKLNEEEEDWSSDVAFQGPAGSTAPFEPMSLS</sequence>
<evidence type="ECO:0000313" key="2">
    <source>
        <dbReference type="EMBL" id="KAE9410483.1"/>
    </source>
</evidence>
<feature type="compositionally biased region" description="Basic and acidic residues" evidence="1">
    <location>
        <begin position="107"/>
        <end position="125"/>
    </location>
</feature>
<dbReference type="AlphaFoldDB" id="A0A6A4ILR8"/>
<name>A0A6A4ILR8_9AGAR</name>